<dbReference type="OrthoDB" id="9757538at2"/>
<dbReference type="SMART" id="SM00825">
    <property type="entry name" value="PKS_KS"/>
    <property type="match status" value="1"/>
</dbReference>
<dbReference type="eggNOG" id="COG0236">
    <property type="taxonomic scope" value="Bacteria"/>
</dbReference>
<dbReference type="PROSITE" id="PS52004">
    <property type="entry name" value="KS3_2"/>
    <property type="match status" value="1"/>
</dbReference>
<evidence type="ECO:0000313" key="14">
    <source>
        <dbReference type="Proteomes" id="UP000019364"/>
    </source>
</evidence>
<dbReference type="CDD" id="cd00833">
    <property type="entry name" value="PKS"/>
    <property type="match status" value="1"/>
</dbReference>
<dbReference type="eggNOG" id="COG3321">
    <property type="taxonomic scope" value="Bacteria"/>
</dbReference>
<dbReference type="PROSITE" id="PS50075">
    <property type="entry name" value="CARRIER"/>
    <property type="match status" value="1"/>
</dbReference>
<keyword evidence="7" id="KW-0808">Transferase</keyword>
<dbReference type="GO" id="GO:0006633">
    <property type="term" value="P:fatty acid biosynthetic process"/>
    <property type="evidence" value="ECO:0007669"/>
    <property type="project" value="TreeGrafter"/>
</dbReference>
<evidence type="ECO:0000256" key="7">
    <source>
        <dbReference type="ARBA" id="ARBA00022679"/>
    </source>
</evidence>
<dbReference type="InterPro" id="IPR016039">
    <property type="entry name" value="Thiolase-like"/>
</dbReference>
<dbReference type="GO" id="GO:0005737">
    <property type="term" value="C:cytoplasm"/>
    <property type="evidence" value="ECO:0007669"/>
    <property type="project" value="UniProtKB-SubCell"/>
</dbReference>
<name>W7YY20_9BACL</name>
<dbReference type="InterPro" id="IPR020841">
    <property type="entry name" value="PKS_Beta-ketoAc_synthase_dom"/>
</dbReference>
<dbReference type="Gene3D" id="3.40.50.1820">
    <property type="entry name" value="alpha/beta hydrolase"/>
    <property type="match status" value="1"/>
</dbReference>
<protein>
    <submittedName>
        <fullName evidence="13">Polyketide synthase</fullName>
    </submittedName>
</protein>
<keyword evidence="4" id="KW-0596">Phosphopantetheine</keyword>
<dbReference type="Pfam" id="PF22336">
    <property type="entry name" value="RhiE-like_linker"/>
    <property type="match status" value="1"/>
</dbReference>
<dbReference type="InterPro" id="IPR029058">
    <property type="entry name" value="AB_hydrolase_fold"/>
</dbReference>
<dbReference type="PANTHER" id="PTHR43775:SF37">
    <property type="entry name" value="SI:DKEY-61P9.11"/>
    <property type="match status" value="1"/>
</dbReference>
<comment type="function">
    <text evidence="1">Involved in some intermediate steps for the synthesis of the antibiotic polyketide bacillaene which is involved in secondary metabolism.</text>
</comment>
<evidence type="ECO:0000256" key="3">
    <source>
        <dbReference type="ARBA" id="ARBA00004789"/>
    </source>
</evidence>
<evidence type="ECO:0000256" key="6">
    <source>
        <dbReference type="ARBA" id="ARBA00022553"/>
    </source>
</evidence>
<dbReference type="Pfam" id="PF21089">
    <property type="entry name" value="PKS_DH_N"/>
    <property type="match status" value="1"/>
</dbReference>
<feature type="region of interest" description="C-terminal hotdog fold" evidence="9">
    <location>
        <begin position="264"/>
        <end position="407"/>
    </location>
</feature>
<dbReference type="UniPathway" id="UPA01003"/>
<dbReference type="RefSeq" id="WP_052020075.1">
    <property type="nucleotide sequence ID" value="NZ_BAVZ01000003.1"/>
</dbReference>
<comment type="subcellular location">
    <subcellularLocation>
        <location evidence="2">Cytoplasm</location>
    </subcellularLocation>
</comment>
<evidence type="ECO:0000259" key="12">
    <source>
        <dbReference type="PROSITE" id="PS52019"/>
    </source>
</evidence>
<dbReference type="eggNOG" id="COG3319">
    <property type="taxonomic scope" value="Bacteria"/>
</dbReference>
<proteinExistence type="predicted"/>
<evidence type="ECO:0000256" key="8">
    <source>
        <dbReference type="ARBA" id="ARBA00022737"/>
    </source>
</evidence>
<dbReference type="STRING" id="1236976.JCM16418_1334"/>
<dbReference type="InterPro" id="IPR042104">
    <property type="entry name" value="PKS_dehydratase_sf"/>
</dbReference>
<keyword evidence="14" id="KW-1185">Reference proteome</keyword>
<evidence type="ECO:0000259" key="11">
    <source>
        <dbReference type="PROSITE" id="PS52004"/>
    </source>
</evidence>
<comment type="pathway">
    <text evidence="3">Antibiotic biosynthesis; bacillaene biosynthesis.</text>
</comment>
<feature type="domain" description="Carrier" evidence="10">
    <location>
        <begin position="425"/>
        <end position="501"/>
    </location>
</feature>
<feature type="domain" description="PKS/mFAS DH" evidence="12">
    <location>
        <begin position="123"/>
        <end position="407"/>
    </location>
</feature>
<evidence type="ECO:0000256" key="9">
    <source>
        <dbReference type="PROSITE-ProRule" id="PRU01363"/>
    </source>
</evidence>
<dbReference type="PANTHER" id="PTHR43775">
    <property type="entry name" value="FATTY ACID SYNTHASE"/>
    <property type="match status" value="1"/>
</dbReference>
<dbReference type="SMART" id="SM00826">
    <property type="entry name" value="PKS_DH"/>
    <property type="match status" value="1"/>
</dbReference>
<dbReference type="InterPro" id="IPR014030">
    <property type="entry name" value="Ketoacyl_synth_N"/>
</dbReference>
<dbReference type="SUPFAM" id="SSF53901">
    <property type="entry name" value="Thiolase-like"/>
    <property type="match status" value="1"/>
</dbReference>
<dbReference type="EMBL" id="BAVZ01000003">
    <property type="protein sequence ID" value="GAF07324.1"/>
    <property type="molecule type" value="Genomic_DNA"/>
</dbReference>
<evidence type="ECO:0000313" key="13">
    <source>
        <dbReference type="EMBL" id="GAF07324.1"/>
    </source>
</evidence>
<dbReference type="Pfam" id="PF00975">
    <property type="entry name" value="Thioesterase"/>
    <property type="match status" value="1"/>
</dbReference>
<evidence type="ECO:0000256" key="5">
    <source>
        <dbReference type="ARBA" id="ARBA00022490"/>
    </source>
</evidence>
<evidence type="ECO:0000256" key="4">
    <source>
        <dbReference type="ARBA" id="ARBA00022450"/>
    </source>
</evidence>
<dbReference type="GO" id="GO:0031177">
    <property type="term" value="F:phosphopantetheine binding"/>
    <property type="evidence" value="ECO:0007669"/>
    <property type="project" value="InterPro"/>
</dbReference>
<dbReference type="Gene3D" id="3.10.129.110">
    <property type="entry name" value="Polyketide synthase dehydratase"/>
    <property type="match status" value="1"/>
</dbReference>
<dbReference type="InterPro" id="IPR049551">
    <property type="entry name" value="PKS_DH_C"/>
</dbReference>
<dbReference type="InterPro" id="IPR006162">
    <property type="entry name" value="Ppantetheine_attach_site"/>
</dbReference>
<dbReference type="InterPro" id="IPR001031">
    <property type="entry name" value="Thioesterase"/>
</dbReference>
<evidence type="ECO:0000259" key="10">
    <source>
        <dbReference type="PROSITE" id="PS50075"/>
    </source>
</evidence>
<dbReference type="PROSITE" id="PS00012">
    <property type="entry name" value="PHOSPHOPANTETHEINE"/>
    <property type="match status" value="1"/>
</dbReference>
<dbReference type="InterPro" id="IPR036736">
    <property type="entry name" value="ACP-like_sf"/>
</dbReference>
<dbReference type="SUPFAM" id="SSF47336">
    <property type="entry name" value="ACP-like"/>
    <property type="match status" value="1"/>
</dbReference>
<dbReference type="Pfam" id="PF14765">
    <property type="entry name" value="PS-DH"/>
    <property type="match status" value="1"/>
</dbReference>
<comment type="caution">
    <text evidence="13">The sequence shown here is derived from an EMBL/GenBank/DDBJ whole genome shotgun (WGS) entry which is preliminary data.</text>
</comment>
<dbReference type="InterPro" id="IPR049900">
    <property type="entry name" value="PKS_mFAS_DH"/>
</dbReference>
<dbReference type="InterPro" id="IPR009081">
    <property type="entry name" value="PP-bd_ACP"/>
</dbReference>
<evidence type="ECO:0000256" key="1">
    <source>
        <dbReference type="ARBA" id="ARBA00003299"/>
    </source>
</evidence>
<feature type="region of interest" description="N-terminal hotdog fold" evidence="9">
    <location>
        <begin position="123"/>
        <end position="249"/>
    </location>
</feature>
<dbReference type="SMART" id="SM00823">
    <property type="entry name" value="PKS_PP"/>
    <property type="match status" value="1"/>
</dbReference>
<gene>
    <name evidence="13" type="ORF">JCM16418_1334</name>
</gene>
<dbReference type="Gene3D" id="1.10.1200.10">
    <property type="entry name" value="ACP-like"/>
    <property type="match status" value="1"/>
</dbReference>
<dbReference type="InterPro" id="IPR049552">
    <property type="entry name" value="PKS_DH_N"/>
</dbReference>
<dbReference type="Gene3D" id="3.30.70.3290">
    <property type="match status" value="2"/>
</dbReference>
<keyword evidence="8" id="KW-0677">Repeat</keyword>
<keyword evidence="5" id="KW-0963">Cytoplasm</keyword>
<evidence type="ECO:0000256" key="2">
    <source>
        <dbReference type="ARBA" id="ARBA00004496"/>
    </source>
</evidence>
<dbReference type="InterPro" id="IPR054514">
    <property type="entry name" value="RhiE-like_linker"/>
</dbReference>
<dbReference type="PROSITE" id="PS52019">
    <property type="entry name" value="PKS_MFAS_DH"/>
    <property type="match status" value="1"/>
</dbReference>
<dbReference type="InterPro" id="IPR050091">
    <property type="entry name" value="PKS_NRPS_Biosynth_Enz"/>
</dbReference>
<dbReference type="InterPro" id="IPR020807">
    <property type="entry name" value="PKS_DH"/>
</dbReference>
<feature type="domain" description="Ketosynthase family 3 (KS3)" evidence="11">
    <location>
        <begin position="544"/>
        <end position="920"/>
    </location>
</feature>
<dbReference type="InterPro" id="IPR014031">
    <property type="entry name" value="Ketoacyl_synth_C"/>
</dbReference>
<dbReference type="SUPFAM" id="SSF53474">
    <property type="entry name" value="alpha/beta-Hydrolases"/>
    <property type="match status" value="1"/>
</dbReference>
<dbReference type="Pfam" id="PF00109">
    <property type="entry name" value="ketoacyl-synt"/>
    <property type="match status" value="1"/>
</dbReference>
<dbReference type="Gene3D" id="3.40.47.10">
    <property type="match status" value="2"/>
</dbReference>
<organism evidence="13 14">
    <name type="scientific">Paenibacillus pini JCM 16418</name>
    <dbReference type="NCBI Taxonomy" id="1236976"/>
    <lineage>
        <taxon>Bacteria</taxon>
        <taxon>Bacillati</taxon>
        <taxon>Bacillota</taxon>
        <taxon>Bacilli</taxon>
        <taxon>Bacillales</taxon>
        <taxon>Paenibacillaceae</taxon>
        <taxon>Paenibacillus</taxon>
    </lineage>
</organism>
<comment type="caution">
    <text evidence="9">Lacks conserved residue(s) required for the propagation of feature annotation.</text>
</comment>
<keyword evidence="6" id="KW-0597">Phosphoprotein</keyword>
<dbReference type="Pfam" id="PF00550">
    <property type="entry name" value="PP-binding"/>
    <property type="match status" value="1"/>
</dbReference>
<dbReference type="Proteomes" id="UP000019364">
    <property type="component" value="Unassembled WGS sequence"/>
</dbReference>
<dbReference type="InterPro" id="IPR020806">
    <property type="entry name" value="PKS_PP-bd"/>
</dbReference>
<reference evidence="13 14" key="1">
    <citation type="journal article" date="2014" name="Genome Announc.">
        <title>Draft Genome Sequence of Paenibacillus pini JCM 16418T, Isolated from the Rhizosphere of Pine Tree.</title>
        <authorList>
            <person name="Yuki M."/>
            <person name="Oshima K."/>
            <person name="Suda W."/>
            <person name="Oshida Y."/>
            <person name="Kitamura K."/>
            <person name="Iida Y."/>
            <person name="Hattori M."/>
            <person name="Ohkuma M."/>
        </authorList>
    </citation>
    <scope>NUCLEOTIDE SEQUENCE [LARGE SCALE GENOMIC DNA]</scope>
    <source>
        <strain evidence="13 14">JCM 16418</strain>
    </source>
</reference>
<dbReference type="Pfam" id="PF02801">
    <property type="entry name" value="Ketoacyl-synt_C"/>
    <property type="match status" value="1"/>
</dbReference>
<accession>W7YY20</accession>
<dbReference type="GO" id="GO:0004312">
    <property type="term" value="F:fatty acid synthase activity"/>
    <property type="evidence" value="ECO:0007669"/>
    <property type="project" value="TreeGrafter"/>
</dbReference>
<sequence length="1428" mass="159815">MRSLLREKASLDMNVLAQSLQKLNHGLDVRAAFVTSSAHELAEQLNGFLDSPSSSPARRVYTTLDQQSPSRFVEAAEIRAALADKELRYLAQRWVEGVTIDFEPLYRDRPSSWMELPHYAFDHGVVFRFEEDTPVRGDREVAAAISCDYDDPYLKDHKVNGDRVLVGAVLASLAVEAFFHKFEGHNEACIRKLHYLEPVIAKENQITELEAVTFPHDSSNDFQIAYRRSLAEEWKITAAGQFQTPIAELTGTSKDIAGIRGLLDPVPSFNAIYERGEDIVQWGQLFRTLTQLYASPKELLARVVLNPDLQVETKDYILNPLITNSAYLAMLYLVEETGIEGSFVPFGIHEIQVVRNKSFDNGWLHIKLTKNSGEMLVFDVEAVNEDGETVVRCLGYSLKRSALRRVIQPVQDAFLPSANFNHQDHVYRGIINYLVDKLAKSANLPTISDMEANLMELGLDSSSLLAMTGEIESATGIELNPTLFFEYPSLRELADFFSTHHRESFIPLVELARVPMKLVPPESKMTMMPQSIECYSETGKQHEHEGIAIVGMSGQFAECENVAMFWEKQIEDRAGTRGIDEKATQRVKSSRLKRSEELDYTLFGISEEEAALLDQQQYLLLTQAWKAIEDAGIIPQTLSAKSTGVFIAHGKIESHSAAEQESRPPQIDSPASRMSNSVSYIFNLRGPCESYEADSSFFVALNRAVQAIRGKECEQALVGDVSLRSDNTGVILLKPLEHAIEEGDPVYAVIQGTAVLHGGRGLSFNASSPTGMTDAVMSAYQISGLNPRTTGYIEAHGWNPLSEDAAQLKALADGYRQLISMNASDLQEDVPRYVGTMAPISGMASFVKVVMALQHGVVPGTSGVGPDSASTVVEDFSFLFREESLPWQVQKNVDGGSILRRADLNHSSPGGMNACVVLEDYVPALMKPEAAADERGRSAQIIILSAKTKEQLHDSARQMIAYAQRPTRAALSDAAYTLQVGRTPMEYRLSLVVTTWGDLIQSLLKYLESVSTSDELRSSLPIYEGRPMDDPTGFRSLLQGNLGETVYRTLYEERDYAKLALCWAQGGEVSWQKLRKGEKLNKIHMPTYPFVRITSLEQAPEKKRRVKTATRPPVGESALDRPNGYPELLSLNRKIEGQPVFWLHGGLGSVEMYQAVAGKSDRPFYGIQARGYSNSRSPIKGIEKMASYYIEIIRSVQAKGPYDLGGFSLGGMLAYEITRQLQLAKEQVRTIVMIDSPFSTLFKENKPSTKSLILQTINTMLVSVAKDPKKMTETLINRNEVNMKVKDEEFLDEIIRFARSRGLSKTEAQIRSHIKKNIRMQRAYEFEDYSPSPLPRPQEVSCYYLRNKSGIFLGSLEPFLTIEEDKVELDQTNYWGEWQRRIPEFQLIDVEASNHMLMLMEPKAMSVITKFCEKIYSKAEAQVSLTTR</sequence>